<organism evidence="2 3">
    <name type="scientific">Solemya elarraichensis gill symbiont</name>
    <dbReference type="NCBI Taxonomy" id="1918949"/>
    <lineage>
        <taxon>Bacteria</taxon>
        <taxon>Pseudomonadati</taxon>
        <taxon>Pseudomonadota</taxon>
        <taxon>Gammaproteobacteria</taxon>
        <taxon>sulfur-oxidizing symbionts</taxon>
    </lineage>
</organism>
<comment type="caution">
    <text evidence="2">The sequence shown here is derived from an EMBL/GenBank/DDBJ whole genome shotgun (WGS) entry which is preliminary data.</text>
</comment>
<keyword evidence="1" id="KW-0812">Transmembrane</keyword>
<dbReference type="EMBL" id="MPRK01000052">
    <property type="protein sequence ID" value="OOZ41789.1"/>
    <property type="molecule type" value="Genomic_DNA"/>
</dbReference>
<protein>
    <submittedName>
        <fullName evidence="2">Uncharacterized protein</fullName>
    </submittedName>
</protein>
<feature type="transmembrane region" description="Helical" evidence="1">
    <location>
        <begin position="68"/>
        <end position="87"/>
    </location>
</feature>
<sequence length="94" mass="10755">MNDVITWIIIAVFYAPLHYLLPVLFLFITGEEAESVRKQLIRAAIIDSTISMLIAFGVVILLVNKGMISIAMLILLLSMLYPFVRIIRQRKKLH</sequence>
<evidence type="ECO:0000313" key="3">
    <source>
        <dbReference type="Proteomes" id="UP000190198"/>
    </source>
</evidence>
<evidence type="ECO:0000256" key="1">
    <source>
        <dbReference type="SAM" id="Phobius"/>
    </source>
</evidence>
<reference evidence="2 3" key="1">
    <citation type="submission" date="2016-11" db="EMBL/GenBank/DDBJ databases">
        <title>Mixed transmission modes and dynamic genome evolution in an obligate animal-bacterial symbiosis.</title>
        <authorList>
            <person name="Russell S.L."/>
            <person name="Corbett-Detig R.B."/>
            <person name="Cavanaugh C.M."/>
        </authorList>
    </citation>
    <scope>NUCLEOTIDE SEQUENCE [LARGE SCALE GENOMIC DNA]</scope>
    <source>
        <strain evidence="2">Sp-SM6</strain>
    </source>
</reference>
<accession>A0A1T2L9K9</accession>
<dbReference type="RefSeq" id="WP_078476565.1">
    <property type="nucleotide sequence ID" value="NZ_MPRK01000052.1"/>
</dbReference>
<keyword evidence="3" id="KW-1185">Reference proteome</keyword>
<gene>
    <name evidence="2" type="ORF">BOW52_04080</name>
</gene>
<proteinExistence type="predicted"/>
<dbReference type="OrthoDB" id="7067768at2"/>
<feature type="transmembrane region" description="Helical" evidence="1">
    <location>
        <begin position="40"/>
        <end position="62"/>
    </location>
</feature>
<evidence type="ECO:0000313" key="2">
    <source>
        <dbReference type="EMBL" id="OOZ41789.1"/>
    </source>
</evidence>
<dbReference type="Proteomes" id="UP000190198">
    <property type="component" value="Unassembled WGS sequence"/>
</dbReference>
<keyword evidence="1" id="KW-0472">Membrane</keyword>
<dbReference type="AlphaFoldDB" id="A0A1T2L9K9"/>
<feature type="transmembrane region" description="Helical" evidence="1">
    <location>
        <begin position="6"/>
        <end position="28"/>
    </location>
</feature>
<name>A0A1T2L9K9_9GAMM</name>
<keyword evidence="1" id="KW-1133">Transmembrane helix</keyword>